<dbReference type="EMBL" id="CAEZTA010000059">
    <property type="protein sequence ID" value="CAB4555600.1"/>
    <property type="molecule type" value="Genomic_DNA"/>
</dbReference>
<evidence type="ECO:0000313" key="2">
    <source>
        <dbReference type="EMBL" id="CAB4555600.1"/>
    </source>
</evidence>
<accession>A0A6J6CVJ0</accession>
<reference evidence="2" key="1">
    <citation type="submission" date="2020-05" db="EMBL/GenBank/DDBJ databases">
        <authorList>
            <person name="Chiriac C."/>
            <person name="Salcher M."/>
            <person name="Ghai R."/>
            <person name="Kavagutti S V."/>
        </authorList>
    </citation>
    <scope>NUCLEOTIDE SEQUENCE</scope>
</reference>
<feature type="transmembrane region" description="Helical" evidence="1">
    <location>
        <begin position="21"/>
        <end position="41"/>
    </location>
</feature>
<name>A0A6J6CVJ0_9ZZZZ</name>
<dbReference type="Pfam" id="PF14155">
    <property type="entry name" value="DUF4307"/>
    <property type="match status" value="1"/>
</dbReference>
<sequence length="129" mass="14070">MQSGAEFSYEDRYGKTGGNRWVAYAFGFAIVGLFWIFWAGLHHANPAISNQLISFEVTGEKEISIRYSINRTDPNQVVICTLTAMDQDKNVVGQIDDTIAAGASHSEQTTAIPARTAPVSASIARCRAE</sequence>
<keyword evidence="1" id="KW-0472">Membrane</keyword>
<dbReference type="InterPro" id="IPR025443">
    <property type="entry name" value="DUF4307"/>
</dbReference>
<organism evidence="2">
    <name type="scientific">freshwater metagenome</name>
    <dbReference type="NCBI Taxonomy" id="449393"/>
    <lineage>
        <taxon>unclassified sequences</taxon>
        <taxon>metagenomes</taxon>
        <taxon>ecological metagenomes</taxon>
    </lineage>
</organism>
<gene>
    <name evidence="2" type="ORF">UFOPK1541_00538</name>
</gene>
<proteinExistence type="predicted"/>
<keyword evidence="1" id="KW-1133">Transmembrane helix</keyword>
<evidence type="ECO:0000256" key="1">
    <source>
        <dbReference type="SAM" id="Phobius"/>
    </source>
</evidence>
<protein>
    <submittedName>
        <fullName evidence="2">Unannotated protein</fullName>
    </submittedName>
</protein>
<dbReference type="AlphaFoldDB" id="A0A6J6CVJ0"/>
<keyword evidence="1" id="KW-0812">Transmembrane</keyword>